<sequence>MCKYRVILEFEKLAINCGLGQVCD</sequence>
<organism evidence="1">
    <name type="scientific">Arundo donax</name>
    <name type="common">Giant reed</name>
    <name type="synonym">Donax arundinaceus</name>
    <dbReference type="NCBI Taxonomy" id="35708"/>
    <lineage>
        <taxon>Eukaryota</taxon>
        <taxon>Viridiplantae</taxon>
        <taxon>Streptophyta</taxon>
        <taxon>Embryophyta</taxon>
        <taxon>Tracheophyta</taxon>
        <taxon>Spermatophyta</taxon>
        <taxon>Magnoliopsida</taxon>
        <taxon>Liliopsida</taxon>
        <taxon>Poales</taxon>
        <taxon>Poaceae</taxon>
        <taxon>PACMAD clade</taxon>
        <taxon>Arundinoideae</taxon>
        <taxon>Arundineae</taxon>
        <taxon>Arundo</taxon>
    </lineage>
</organism>
<dbReference type="AlphaFoldDB" id="A0A0A8YT97"/>
<dbReference type="EMBL" id="GBRH01269227">
    <property type="protein sequence ID" value="JAD28668.1"/>
    <property type="molecule type" value="Transcribed_RNA"/>
</dbReference>
<accession>A0A0A8YT97</accession>
<reference evidence="1" key="2">
    <citation type="journal article" date="2015" name="Data Brief">
        <title>Shoot transcriptome of the giant reed, Arundo donax.</title>
        <authorList>
            <person name="Barrero R.A."/>
            <person name="Guerrero F.D."/>
            <person name="Moolhuijzen P."/>
            <person name="Goolsby J.A."/>
            <person name="Tidwell J."/>
            <person name="Bellgard S.E."/>
            <person name="Bellgard M.I."/>
        </authorList>
    </citation>
    <scope>NUCLEOTIDE SEQUENCE</scope>
    <source>
        <tissue evidence="1">Shoot tissue taken approximately 20 cm above the soil surface</tissue>
    </source>
</reference>
<proteinExistence type="predicted"/>
<evidence type="ECO:0000313" key="1">
    <source>
        <dbReference type="EMBL" id="JAD28668.1"/>
    </source>
</evidence>
<protein>
    <submittedName>
        <fullName evidence="1">Uncharacterized protein</fullName>
    </submittedName>
</protein>
<reference evidence="1" key="1">
    <citation type="submission" date="2014-09" db="EMBL/GenBank/DDBJ databases">
        <authorList>
            <person name="Magalhaes I.L.F."/>
            <person name="Oliveira U."/>
            <person name="Santos F.R."/>
            <person name="Vidigal T.H.D.A."/>
            <person name="Brescovit A.D."/>
            <person name="Santos A.J."/>
        </authorList>
    </citation>
    <scope>NUCLEOTIDE SEQUENCE</scope>
    <source>
        <tissue evidence="1">Shoot tissue taken approximately 20 cm above the soil surface</tissue>
    </source>
</reference>
<name>A0A0A8YT97_ARUDO</name>